<evidence type="ECO:0000256" key="1">
    <source>
        <dbReference type="SAM" id="Phobius"/>
    </source>
</evidence>
<keyword evidence="1" id="KW-0812">Transmembrane</keyword>
<keyword evidence="1" id="KW-0472">Membrane</keyword>
<protein>
    <submittedName>
        <fullName evidence="2">TrbC/VIRB2 family protein</fullName>
    </submittedName>
</protein>
<keyword evidence="3" id="KW-1185">Reference proteome</keyword>
<dbReference type="InterPro" id="IPR043993">
    <property type="entry name" value="T4SS_pilin"/>
</dbReference>
<reference evidence="3" key="1">
    <citation type="submission" date="2016-11" db="EMBL/GenBank/DDBJ databases">
        <authorList>
            <person name="Varghese N."/>
            <person name="Submissions S."/>
        </authorList>
    </citation>
    <scope>NUCLEOTIDE SEQUENCE [LARGE SCALE GENOMIC DNA]</scope>
    <source>
        <strain evidence="3">DSM 12395</strain>
    </source>
</reference>
<organism evidence="2 3">
    <name type="scientific">Desulforamulus putei DSM 12395</name>
    <dbReference type="NCBI Taxonomy" id="1121429"/>
    <lineage>
        <taxon>Bacteria</taxon>
        <taxon>Bacillati</taxon>
        <taxon>Bacillota</taxon>
        <taxon>Clostridia</taxon>
        <taxon>Eubacteriales</taxon>
        <taxon>Peptococcaceae</taxon>
        <taxon>Desulforamulus</taxon>
    </lineage>
</organism>
<feature type="transmembrane region" description="Helical" evidence="1">
    <location>
        <begin position="87"/>
        <end position="109"/>
    </location>
</feature>
<dbReference type="EMBL" id="FQUY01000051">
    <property type="protein sequence ID" value="SHF65157.1"/>
    <property type="molecule type" value="Genomic_DNA"/>
</dbReference>
<gene>
    <name evidence="2" type="ORF">SAMN02745133_03174</name>
</gene>
<sequence length="116" mass="12130">MSHNVKKAIVGILLLSFIFTITGVAFAALDIKPDPDAIKKEATDIGGKVVDIVQGVFGILAVLSLLYAGFLFFGSHDPSKLQIAKKALGGCIISAIIVFKADAIVRTLLGALGYKG</sequence>
<dbReference type="AlphaFoldDB" id="A0A1M5DDU4"/>
<dbReference type="OrthoDB" id="48209at2"/>
<evidence type="ECO:0000313" key="3">
    <source>
        <dbReference type="Proteomes" id="UP000184148"/>
    </source>
</evidence>
<dbReference type="Pfam" id="PF18895">
    <property type="entry name" value="T4SS_pilin"/>
    <property type="match status" value="1"/>
</dbReference>
<keyword evidence="1" id="KW-1133">Transmembrane helix</keyword>
<proteinExistence type="predicted"/>
<feature type="transmembrane region" description="Helical" evidence="1">
    <location>
        <begin position="51"/>
        <end position="75"/>
    </location>
</feature>
<accession>A0A1M5DDU4</accession>
<name>A0A1M5DDU4_9FIRM</name>
<dbReference type="RefSeq" id="WP_073240301.1">
    <property type="nucleotide sequence ID" value="NZ_FQUY01000051.1"/>
</dbReference>
<dbReference type="Proteomes" id="UP000184148">
    <property type="component" value="Unassembled WGS sequence"/>
</dbReference>
<evidence type="ECO:0000313" key="2">
    <source>
        <dbReference type="EMBL" id="SHF65157.1"/>
    </source>
</evidence>